<evidence type="ECO:0000313" key="2">
    <source>
        <dbReference type="EMBL" id="SIO36388.1"/>
    </source>
</evidence>
<name>A0A1N6IWG7_9FLAO</name>
<sequence length="238" mass="28473">MTGIEILKVFTTVLLFLVASYFIFYKSWLKALGNEVAKLVTVKDLTKIQENIKLDFNKQLEDYKNNLDEKLSHKIEPLKAELSKNNITHQIQFSYLHQERSKVVLDLYRKLVELQSAMVNWTSFMHPIIQDAEREAKERVERANVAFNDFRNFYLLNKLFFPKSFCDTFDIILDEYWNKLWDYGFKEGMIKENRSITDDFYRHLIKDMSEISKELKEKIPEKITEIEDKFREMLNVGE</sequence>
<keyword evidence="1" id="KW-0472">Membrane</keyword>
<dbReference type="OrthoDB" id="1367916at2"/>
<keyword evidence="1" id="KW-1133">Transmembrane helix</keyword>
<feature type="transmembrane region" description="Helical" evidence="1">
    <location>
        <begin position="6"/>
        <end position="24"/>
    </location>
</feature>
<dbReference type="STRING" id="59733.SAMN05421769_3849"/>
<dbReference type="Proteomes" id="UP000184782">
    <property type="component" value="Unassembled WGS sequence"/>
</dbReference>
<gene>
    <name evidence="2" type="ORF">SAMN05421769_3849</name>
</gene>
<dbReference type="RefSeq" id="WP_074232013.1">
    <property type="nucleotide sequence ID" value="NZ_FSRQ01000005.1"/>
</dbReference>
<keyword evidence="3" id="KW-1185">Reference proteome</keyword>
<dbReference type="EMBL" id="FSRQ01000005">
    <property type="protein sequence ID" value="SIO36388.1"/>
    <property type="molecule type" value="Genomic_DNA"/>
</dbReference>
<organism evidence="2 3">
    <name type="scientific">Chryseobacterium scophthalmum</name>
    <dbReference type="NCBI Taxonomy" id="59733"/>
    <lineage>
        <taxon>Bacteria</taxon>
        <taxon>Pseudomonadati</taxon>
        <taxon>Bacteroidota</taxon>
        <taxon>Flavobacteriia</taxon>
        <taxon>Flavobacteriales</taxon>
        <taxon>Weeksellaceae</taxon>
        <taxon>Chryseobacterium group</taxon>
        <taxon>Chryseobacterium</taxon>
    </lineage>
</organism>
<accession>A0A1N6IWG7</accession>
<evidence type="ECO:0000313" key="3">
    <source>
        <dbReference type="Proteomes" id="UP000184782"/>
    </source>
</evidence>
<proteinExistence type="predicted"/>
<reference evidence="3" key="1">
    <citation type="submission" date="2016-12" db="EMBL/GenBank/DDBJ databases">
        <authorList>
            <person name="Varghese N."/>
            <person name="Submissions S."/>
        </authorList>
    </citation>
    <scope>NUCLEOTIDE SEQUENCE [LARGE SCALE GENOMIC DNA]</scope>
    <source>
        <strain evidence="3">DSM 16779</strain>
    </source>
</reference>
<protein>
    <submittedName>
        <fullName evidence="2">Uncharacterized protein</fullName>
    </submittedName>
</protein>
<keyword evidence="1" id="KW-0812">Transmembrane</keyword>
<dbReference type="AlphaFoldDB" id="A0A1N6IWG7"/>
<evidence type="ECO:0000256" key="1">
    <source>
        <dbReference type="SAM" id="Phobius"/>
    </source>
</evidence>